<name>A0A2N0VHP9_9BACT</name>
<reference evidence="1 2" key="1">
    <citation type="submission" date="2017-11" db="EMBL/GenBank/DDBJ databases">
        <title>Rhodohalobacter 15182 sp. nov., isolated from a salt lake.</title>
        <authorList>
            <person name="Han S."/>
        </authorList>
    </citation>
    <scope>NUCLEOTIDE SEQUENCE [LARGE SCALE GENOMIC DNA]</scope>
    <source>
        <strain evidence="1 2">15182</strain>
    </source>
</reference>
<accession>A0A2N0VHP9</accession>
<dbReference type="EMBL" id="PISP01000002">
    <property type="protein sequence ID" value="PKD43721.1"/>
    <property type="molecule type" value="Genomic_DNA"/>
</dbReference>
<sequence length="176" mass="20050">MKKIFLIVLLILTIFPDLYAQKASRQPAKVAELIAQFRGEWSCKGAFTKDNRPLEASITFTPAMEGKALEYEHKDLPPNSFHALGLWNVDSASNTLTYTFVSTLKGSKEANSRYFVGNVKDTKTLVLTADTLAAAPFRENRYVYEIKSKDEFKYQWQVYADGIWNTGDYLNCRKTL</sequence>
<evidence type="ECO:0008006" key="3">
    <source>
        <dbReference type="Google" id="ProtNLM"/>
    </source>
</evidence>
<proteinExistence type="predicted"/>
<evidence type="ECO:0000313" key="1">
    <source>
        <dbReference type="EMBL" id="PKD43721.1"/>
    </source>
</evidence>
<protein>
    <recommendedName>
        <fullName evidence="3">DUF1579 domain-containing protein</fullName>
    </recommendedName>
</protein>
<dbReference type="OrthoDB" id="675075at2"/>
<gene>
    <name evidence="1" type="ORF">CWD77_09180</name>
</gene>
<dbReference type="RefSeq" id="WP_101073261.1">
    <property type="nucleotide sequence ID" value="NZ_PISP01000002.1"/>
</dbReference>
<evidence type="ECO:0000313" key="2">
    <source>
        <dbReference type="Proteomes" id="UP000233398"/>
    </source>
</evidence>
<dbReference type="Proteomes" id="UP000233398">
    <property type="component" value="Unassembled WGS sequence"/>
</dbReference>
<keyword evidence="2" id="KW-1185">Reference proteome</keyword>
<comment type="caution">
    <text evidence="1">The sequence shown here is derived from an EMBL/GenBank/DDBJ whole genome shotgun (WGS) entry which is preliminary data.</text>
</comment>
<dbReference type="AlphaFoldDB" id="A0A2N0VHP9"/>
<organism evidence="1 2">
    <name type="scientific">Rhodohalobacter barkolensis</name>
    <dbReference type="NCBI Taxonomy" id="2053187"/>
    <lineage>
        <taxon>Bacteria</taxon>
        <taxon>Pseudomonadati</taxon>
        <taxon>Balneolota</taxon>
        <taxon>Balneolia</taxon>
        <taxon>Balneolales</taxon>
        <taxon>Balneolaceae</taxon>
        <taxon>Rhodohalobacter</taxon>
    </lineage>
</organism>